<accession>A0A1V0URP4</accession>
<dbReference type="RefSeq" id="WP_083039544.1">
    <property type="nucleotide sequence ID" value="NZ_CP020557.1"/>
</dbReference>
<proteinExistence type="predicted"/>
<dbReference type="EMBL" id="CP020557">
    <property type="protein sequence ID" value="ARF67787.1"/>
    <property type="molecule type" value="Genomic_DNA"/>
</dbReference>
<evidence type="ECO:0000313" key="2">
    <source>
        <dbReference type="Proteomes" id="UP000192727"/>
    </source>
</evidence>
<reference evidence="1 2" key="1">
    <citation type="submission" date="2017-03" db="EMBL/GenBank/DDBJ databases">
        <title>Paenibacillus larvae genome sequencing.</title>
        <authorList>
            <person name="Dingman D.W."/>
        </authorList>
    </citation>
    <scope>NUCLEOTIDE SEQUENCE [LARGE SCALE GENOMIC DNA]</scope>
    <source>
        <strain evidence="1 2">SAG 10367</strain>
    </source>
</reference>
<evidence type="ECO:0000313" key="1">
    <source>
        <dbReference type="EMBL" id="ARF67787.1"/>
    </source>
</evidence>
<gene>
    <name evidence="1" type="ORF">B7C51_08020</name>
</gene>
<dbReference type="AlphaFoldDB" id="A0A1V0URP4"/>
<sequence>MLSPDKRYVLKNLIERDGEERSAAIFALGYWAGCRPSDVSWLLVNNVYVGPKIGRIKVGRSGNWISGMRFGGNSSNT</sequence>
<protein>
    <submittedName>
        <fullName evidence="1">Uncharacterized protein</fullName>
    </submittedName>
</protein>
<dbReference type="Proteomes" id="UP000192727">
    <property type="component" value="Chromosome"/>
</dbReference>
<organism evidence="1 2">
    <name type="scientific">Paenibacillus larvae subsp. pulvifaciens</name>
    <dbReference type="NCBI Taxonomy" id="1477"/>
    <lineage>
        <taxon>Bacteria</taxon>
        <taxon>Bacillati</taxon>
        <taxon>Bacillota</taxon>
        <taxon>Bacilli</taxon>
        <taxon>Bacillales</taxon>
        <taxon>Paenibacillaceae</taxon>
        <taxon>Paenibacillus</taxon>
    </lineage>
</organism>
<name>A0A1V0URP4_9BACL</name>